<dbReference type="SMART" id="SM00769">
    <property type="entry name" value="WHy"/>
    <property type="match status" value="1"/>
</dbReference>
<dbReference type="InterPro" id="IPR013990">
    <property type="entry name" value="WHy-dom"/>
</dbReference>
<dbReference type="Gene3D" id="2.60.40.10">
    <property type="entry name" value="Immunoglobulins"/>
    <property type="match status" value="2"/>
</dbReference>
<dbReference type="KEGG" id="tcq:TIRI35C_2135"/>
<dbReference type="RefSeq" id="WP_188202824.1">
    <property type="nucleotide sequence ID" value="NZ_LR881183.1"/>
</dbReference>
<gene>
    <name evidence="2" type="ORF">TIRI35C_2135</name>
</gene>
<dbReference type="AlphaFoldDB" id="A0A7G2D9R0"/>
<dbReference type="SUPFAM" id="SSF117070">
    <property type="entry name" value="LEA14-like"/>
    <property type="match status" value="1"/>
</dbReference>
<dbReference type="Pfam" id="PF03168">
    <property type="entry name" value="LEA_2"/>
    <property type="match status" value="1"/>
</dbReference>
<keyword evidence="3" id="KW-1185">Reference proteome</keyword>
<accession>A0A7G2D9R0</accession>
<reference evidence="2 3" key="1">
    <citation type="submission" date="2020-09" db="EMBL/GenBank/DDBJ databases">
        <authorList>
            <person name="Courtine D."/>
        </authorList>
    </citation>
    <scope>NUCLEOTIDE SEQUENCE [LARGE SCALE GENOMIC DNA]</scope>
    <source>
        <strain evidence="2 3">IRI35c</strain>
    </source>
</reference>
<dbReference type="GeneID" id="58919884"/>
<dbReference type="EMBL" id="LR881183">
    <property type="protein sequence ID" value="CAD5245289.1"/>
    <property type="molecule type" value="Genomic_DNA"/>
</dbReference>
<dbReference type="GO" id="GO:0009269">
    <property type="term" value="P:response to desiccation"/>
    <property type="evidence" value="ECO:0007669"/>
    <property type="project" value="InterPro"/>
</dbReference>
<sequence>MKLRYIILGLALIFIIWVGYVAYAAYTLSPRVSSQWGYVDEKTTEIWIDARLSKPLLVPVSIKNLTVVFSGIPVMRIERFKYEPTKTEVSLVIGVDNRNLVRGLISYLESEQRGEVDIILNGTFLKAIPINLDLKKGISENILAYLNFTADSKEIAGGLIKSPAVVETTFDWGGEKNGKAVLVAHMKLYNPNRFPVPVTKLSFQAYANSIKIGEGETSKKTVIPAKGYATIDVRMYINEDSLPKVWEIHIRNGEASRVTADIFLRVNLMGNPYDIKLASYEEIVRTHIIEDLNNLLNQMLG</sequence>
<protein>
    <recommendedName>
        <fullName evidence="1">Water stress and hypersensitive response domain-containing protein</fullName>
    </recommendedName>
</protein>
<organism evidence="2 3">
    <name type="scientific">Thermococcus camini</name>
    <dbReference type="NCBI Taxonomy" id="2016373"/>
    <lineage>
        <taxon>Archaea</taxon>
        <taxon>Methanobacteriati</taxon>
        <taxon>Methanobacteriota</taxon>
        <taxon>Thermococci</taxon>
        <taxon>Thermococcales</taxon>
        <taxon>Thermococcaceae</taxon>
        <taxon>Thermococcus</taxon>
    </lineage>
</organism>
<proteinExistence type="predicted"/>
<dbReference type="InterPro" id="IPR004864">
    <property type="entry name" value="LEA_2"/>
</dbReference>
<dbReference type="Proteomes" id="UP000516304">
    <property type="component" value="Chromosome TIRI35C"/>
</dbReference>
<evidence type="ECO:0000259" key="1">
    <source>
        <dbReference type="SMART" id="SM00769"/>
    </source>
</evidence>
<evidence type="ECO:0000313" key="3">
    <source>
        <dbReference type="Proteomes" id="UP000516304"/>
    </source>
</evidence>
<evidence type="ECO:0000313" key="2">
    <source>
        <dbReference type="EMBL" id="CAD5245289.1"/>
    </source>
</evidence>
<dbReference type="InterPro" id="IPR013783">
    <property type="entry name" value="Ig-like_fold"/>
</dbReference>
<feature type="domain" description="Water stress and hypersensitive response" evidence="1">
    <location>
        <begin position="165"/>
        <end position="284"/>
    </location>
</feature>
<name>A0A7G2D9R0_9EURY</name>